<evidence type="ECO:0000256" key="1">
    <source>
        <dbReference type="SAM" id="Phobius"/>
    </source>
</evidence>
<dbReference type="AlphaFoldDB" id="B2A869"/>
<feature type="transmembrane region" description="Helical" evidence="1">
    <location>
        <begin position="12"/>
        <end position="30"/>
    </location>
</feature>
<organism evidence="2 3">
    <name type="scientific">Natranaerobius thermophilus (strain ATCC BAA-1301 / DSM 18059 / JW/NM-WN-LF)</name>
    <dbReference type="NCBI Taxonomy" id="457570"/>
    <lineage>
        <taxon>Bacteria</taxon>
        <taxon>Bacillati</taxon>
        <taxon>Bacillota</taxon>
        <taxon>Clostridia</taxon>
        <taxon>Natranaerobiales</taxon>
        <taxon>Natranaerobiaceae</taxon>
        <taxon>Natranaerobius</taxon>
    </lineage>
</organism>
<keyword evidence="1" id="KW-0472">Membrane</keyword>
<dbReference type="RefSeq" id="WP_012447313.1">
    <property type="nucleotide sequence ID" value="NC_010718.1"/>
</dbReference>
<reference evidence="2 3" key="1">
    <citation type="submission" date="2008-04" db="EMBL/GenBank/DDBJ databases">
        <title>Complete sequence of chromosome of Natranaerobius thermophilus JW/NM-WN-LF.</title>
        <authorList>
            <consortium name="US DOE Joint Genome Institute"/>
            <person name="Copeland A."/>
            <person name="Lucas S."/>
            <person name="Lapidus A."/>
            <person name="Glavina del Rio T."/>
            <person name="Dalin E."/>
            <person name="Tice H."/>
            <person name="Bruce D."/>
            <person name="Goodwin L."/>
            <person name="Pitluck S."/>
            <person name="Chertkov O."/>
            <person name="Brettin T."/>
            <person name="Detter J.C."/>
            <person name="Han C."/>
            <person name="Kuske C.R."/>
            <person name="Schmutz J."/>
            <person name="Larimer F."/>
            <person name="Land M."/>
            <person name="Hauser L."/>
            <person name="Kyrpides N."/>
            <person name="Lykidis A."/>
            <person name="Mesbah N.M."/>
            <person name="Wiegel J."/>
        </authorList>
    </citation>
    <scope>NUCLEOTIDE SEQUENCE [LARGE SCALE GENOMIC DNA]</scope>
    <source>
        <strain evidence="3">ATCC BAA-1301 / DSM 18059 / JW/NM-WN-LF</strain>
    </source>
</reference>
<feature type="transmembrane region" description="Helical" evidence="1">
    <location>
        <begin position="111"/>
        <end position="131"/>
    </location>
</feature>
<accession>B2A869</accession>
<gene>
    <name evidence="2" type="ordered locus">Nther_0850</name>
</gene>
<proteinExistence type="predicted"/>
<feature type="transmembrane region" description="Helical" evidence="1">
    <location>
        <begin position="79"/>
        <end position="99"/>
    </location>
</feature>
<keyword evidence="1" id="KW-0812">Transmembrane</keyword>
<evidence type="ECO:0008006" key="4">
    <source>
        <dbReference type="Google" id="ProtNLM"/>
    </source>
</evidence>
<dbReference type="Proteomes" id="UP000001683">
    <property type="component" value="Chromosome"/>
</dbReference>
<dbReference type="InParanoid" id="B2A869"/>
<protein>
    <recommendedName>
        <fullName evidence="4">DUF2752 domain-containing protein</fullName>
    </recommendedName>
</protein>
<name>B2A869_NATTJ</name>
<keyword evidence="1" id="KW-1133">Transmembrane helix</keyword>
<sequence length="132" mass="14644">MTENKLSRLFELLLLIIFWTAMVLSGLHILSDSFTQAIGYKGCWFYLNTGLKGPTCGGTRAAQALLQLDIISSVQYNALLLPGGPLLLYFGVKGSWLFIKGKSILELDIRPAKLMLAVVVVTFYSVLRNLFI</sequence>
<dbReference type="Pfam" id="PF10825">
    <property type="entry name" value="DUF2752"/>
    <property type="match status" value="1"/>
</dbReference>
<keyword evidence="3" id="KW-1185">Reference proteome</keyword>
<dbReference type="HOGENOM" id="CLU_098258_2_1_9"/>
<evidence type="ECO:0000313" key="3">
    <source>
        <dbReference type="Proteomes" id="UP000001683"/>
    </source>
</evidence>
<dbReference type="EMBL" id="CP001034">
    <property type="protein sequence ID" value="ACB84435.1"/>
    <property type="molecule type" value="Genomic_DNA"/>
</dbReference>
<dbReference type="KEGG" id="nth:Nther_0850"/>
<reference evidence="2 3" key="2">
    <citation type="journal article" date="2011" name="J. Bacteriol.">
        <title>Complete genome sequence of the anaerobic, halophilic alkalithermophile Natranaerobius thermophilus JW/NM-WN-LF.</title>
        <authorList>
            <person name="Zhao B."/>
            <person name="Mesbah N.M."/>
            <person name="Dalin E."/>
            <person name="Goodwin L."/>
            <person name="Nolan M."/>
            <person name="Pitluck S."/>
            <person name="Chertkov O."/>
            <person name="Brettin T.S."/>
            <person name="Han J."/>
            <person name="Larimer F.W."/>
            <person name="Land M.L."/>
            <person name="Hauser L."/>
            <person name="Kyrpides N."/>
            <person name="Wiegel J."/>
        </authorList>
    </citation>
    <scope>NUCLEOTIDE SEQUENCE [LARGE SCALE GENOMIC DNA]</scope>
    <source>
        <strain evidence="3">ATCC BAA-1301 / DSM 18059 / JW/NM-WN-LF</strain>
    </source>
</reference>
<dbReference type="InterPro" id="IPR021215">
    <property type="entry name" value="DUF2752"/>
</dbReference>
<evidence type="ECO:0000313" key="2">
    <source>
        <dbReference type="EMBL" id="ACB84435.1"/>
    </source>
</evidence>
<dbReference type="OrthoDB" id="9815897at2"/>